<dbReference type="GO" id="GO:0046872">
    <property type="term" value="F:metal ion binding"/>
    <property type="evidence" value="ECO:0007669"/>
    <property type="project" value="UniProtKB-KW"/>
</dbReference>
<dbReference type="Proteomes" id="UP000580474">
    <property type="component" value="Unassembled WGS sequence"/>
</dbReference>
<dbReference type="PANTHER" id="PTHR42978">
    <property type="entry name" value="QUORUM-QUENCHING LACTONASE YTNP-RELATED-RELATED"/>
    <property type="match status" value="1"/>
</dbReference>
<evidence type="ECO:0000313" key="8">
    <source>
        <dbReference type="Proteomes" id="UP000580474"/>
    </source>
</evidence>
<keyword evidence="3" id="KW-0479">Metal-binding</keyword>
<accession>A0A840NG79</accession>
<name>A0A840NG79_9PSEU</name>
<dbReference type="SMART" id="SM00849">
    <property type="entry name" value="Lactamase_B"/>
    <property type="match status" value="1"/>
</dbReference>
<keyword evidence="5" id="KW-0862">Zinc</keyword>
<evidence type="ECO:0000256" key="5">
    <source>
        <dbReference type="ARBA" id="ARBA00022833"/>
    </source>
</evidence>
<keyword evidence="4 7" id="KW-0378">Hydrolase</keyword>
<protein>
    <submittedName>
        <fullName evidence="7">Glyoxylase-like metal-dependent hydrolase (Beta-lactamase superfamily II)</fullName>
    </submittedName>
</protein>
<evidence type="ECO:0000256" key="3">
    <source>
        <dbReference type="ARBA" id="ARBA00022723"/>
    </source>
</evidence>
<dbReference type="InterPro" id="IPR036866">
    <property type="entry name" value="RibonucZ/Hydroxyglut_hydro"/>
</dbReference>
<comment type="similarity">
    <text evidence="2">Belongs to the metallo-beta-lactamase superfamily.</text>
</comment>
<proteinExistence type="inferred from homology"/>
<evidence type="ECO:0000313" key="7">
    <source>
        <dbReference type="EMBL" id="MBB5070594.1"/>
    </source>
</evidence>
<dbReference type="CDD" id="cd07729">
    <property type="entry name" value="AHL_lactonase_MBL-fold"/>
    <property type="match status" value="1"/>
</dbReference>
<reference evidence="7 8" key="1">
    <citation type="submission" date="2020-08" db="EMBL/GenBank/DDBJ databases">
        <title>Sequencing the genomes of 1000 actinobacteria strains.</title>
        <authorList>
            <person name="Klenk H.-P."/>
        </authorList>
    </citation>
    <scope>NUCLEOTIDE SEQUENCE [LARGE SCALE GENOMIC DNA]</scope>
    <source>
        <strain evidence="7 8">DSM 45582</strain>
    </source>
</reference>
<comment type="cofactor">
    <cofactor evidence="1">
        <name>Zn(2+)</name>
        <dbReference type="ChEBI" id="CHEBI:29105"/>
    </cofactor>
</comment>
<dbReference type="AlphaFoldDB" id="A0A840NG79"/>
<dbReference type="Gene3D" id="3.60.15.10">
    <property type="entry name" value="Ribonuclease Z/Hydroxyacylglutathione hydrolase-like"/>
    <property type="match status" value="1"/>
</dbReference>
<sequence>MTYRLYALRYGIGHRTAPENYAPTPGFRYPETDQSLHCFCWLAVSDEHVVLVDVGADEATARRRGIDYERDPAESVRRLGLDPAAITDVVLTHLHWDHAGNLGAFPNATFHVREAELAYATGPSMAHRFLRRPYDADKVCELVALLHRGRVRLREGEYEVTPGVTVHPAAGHTPGSQAVRVPTARGPVVLASDARHYLDNRVGGDSPDGAPFSVVVRTDDYCDTSVRLDALAPGQVIPGHDPAVSRHYPRALPDDPLIRRLDVAPTAG</sequence>
<dbReference type="GO" id="GO:0016787">
    <property type="term" value="F:hydrolase activity"/>
    <property type="evidence" value="ECO:0007669"/>
    <property type="project" value="UniProtKB-KW"/>
</dbReference>
<gene>
    <name evidence="7" type="ORF">BJ969_003682</name>
</gene>
<evidence type="ECO:0000256" key="2">
    <source>
        <dbReference type="ARBA" id="ARBA00007749"/>
    </source>
</evidence>
<keyword evidence="8" id="KW-1185">Reference proteome</keyword>
<dbReference type="PANTHER" id="PTHR42978:SF7">
    <property type="entry name" value="METALLO-HYDROLASE RV2300C-RELATED"/>
    <property type="match status" value="1"/>
</dbReference>
<dbReference type="SUPFAM" id="SSF56281">
    <property type="entry name" value="Metallo-hydrolase/oxidoreductase"/>
    <property type="match status" value="1"/>
</dbReference>
<feature type="domain" description="Metallo-beta-lactamase" evidence="6">
    <location>
        <begin position="37"/>
        <end position="240"/>
    </location>
</feature>
<dbReference type="Pfam" id="PF00753">
    <property type="entry name" value="Lactamase_B"/>
    <property type="match status" value="1"/>
</dbReference>
<evidence type="ECO:0000256" key="1">
    <source>
        <dbReference type="ARBA" id="ARBA00001947"/>
    </source>
</evidence>
<dbReference type="InterPro" id="IPR001279">
    <property type="entry name" value="Metallo-B-lactamas"/>
</dbReference>
<dbReference type="EMBL" id="JACHIV010000001">
    <property type="protein sequence ID" value="MBB5070594.1"/>
    <property type="molecule type" value="Genomic_DNA"/>
</dbReference>
<dbReference type="InterPro" id="IPR051013">
    <property type="entry name" value="MBL_superfamily_lactonases"/>
</dbReference>
<comment type="caution">
    <text evidence="7">The sequence shown here is derived from an EMBL/GenBank/DDBJ whole genome shotgun (WGS) entry which is preliminary data.</text>
</comment>
<organism evidence="7 8">
    <name type="scientific">Saccharopolyspora gloriosae</name>
    <dbReference type="NCBI Taxonomy" id="455344"/>
    <lineage>
        <taxon>Bacteria</taxon>
        <taxon>Bacillati</taxon>
        <taxon>Actinomycetota</taxon>
        <taxon>Actinomycetes</taxon>
        <taxon>Pseudonocardiales</taxon>
        <taxon>Pseudonocardiaceae</taxon>
        <taxon>Saccharopolyspora</taxon>
    </lineage>
</organism>
<dbReference type="RefSeq" id="WP_184480301.1">
    <property type="nucleotide sequence ID" value="NZ_JACHIV010000001.1"/>
</dbReference>
<evidence type="ECO:0000256" key="4">
    <source>
        <dbReference type="ARBA" id="ARBA00022801"/>
    </source>
</evidence>
<evidence type="ECO:0000259" key="6">
    <source>
        <dbReference type="SMART" id="SM00849"/>
    </source>
</evidence>